<dbReference type="PANTHER" id="PTHR32309">
    <property type="entry name" value="TYROSINE-PROTEIN KINASE"/>
    <property type="match status" value="1"/>
</dbReference>
<evidence type="ECO:0000256" key="8">
    <source>
        <dbReference type="SAM" id="Coils"/>
    </source>
</evidence>
<dbReference type="Pfam" id="PF13807">
    <property type="entry name" value="GNVR"/>
    <property type="match status" value="1"/>
</dbReference>
<dbReference type="InterPro" id="IPR002586">
    <property type="entry name" value="CobQ/CobB/MinD/ParA_Nub-bd_dom"/>
</dbReference>
<evidence type="ECO:0000256" key="6">
    <source>
        <dbReference type="ARBA" id="ARBA00022989"/>
    </source>
</evidence>
<feature type="domain" description="Tyrosine-protein kinase G-rich" evidence="12">
    <location>
        <begin position="403"/>
        <end position="480"/>
    </location>
</feature>
<evidence type="ECO:0000313" key="13">
    <source>
        <dbReference type="EMBL" id="MCF2949881.1"/>
    </source>
</evidence>
<dbReference type="SUPFAM" id="SSF52540">
    <property type="entry name" value="P-loop containing nucleoside triphosphate hydrolases"/>
    <property type="match status" value="1"/>
</dbReference>
<evidence type="ECO:0000256" key="1">
    <source>
        <dbReference type="ARBA" id="ARBA00004651"/>
    </source>
</evidence>
<evidence type="ECO:0000256" key="3">
    <source>
        <dbReference type="ARBA" id="ARBA00022692"/>
    </source>
</evidence>
<keyword evidence="8" id="KW-0175">Coiled coil</keyword>
<keyword evidence="2" id="KW-1003">Cell membrane</keyword>
<dbReference type="Pfam" id="PF01656">
    <property type="entry name" value="CbiA"/>
    <property type="match status" value="1"/>
</dbReference>
<keyword evidence="6 9" id="KW-1133">Transmembrane helix</keyword>
<dbReference type="InterPro" id="IPR050445">
    <property type="entry name" value="Bact_polysacc_biosynth/exp"/>
</dbReference>
<feature type="domain" description="Polysaccharide chain length determinant N-terminal" evidence="11">
    <location>
        <begin position="19"/>
        <end position="110"/>
    </location>
</feature>
<protein>
    <submittedName>
        <fullName evidence="13">Polysaccharide biosynthesis tyrosine autokinase</fullName>
        <ecNumber evidence="13">2.7.10.2</ecNumber>
    </submittedName>
</protein>
<evidence type="ECO:0000259" key="10">
    <source>
        <dbReference type="Pfam" id="PF01656"/>
    </source>
</evidence>
<keyword evidence="7 9" id="KW-0472">Membrane</keyword>
<gene>
    <name evidence="13" type="ORF">L0668_17310</name>
</gene>
<keyword evidence="4" id="KW-0547">Nucleotide-binding</keyword>
<keyword evidence="5" id="KW-0067">ATP-binding</keyword>
<proteinExistence type="predicted"/>
<evidence type="ECO:0000256" key="4">
    <source>
        <dbReference type="ARBA" id="ARBA00022741"/>
    </source>
</evidence>
<sequence>MVNHSNTAQVSNISHTDDDTIDLTQYWRIIKRRKWSIVLVTLLFAILGLFIAIKSTPIYQASAKIQADPIQPNATGSDAYIMNSMVFLFYETQYEIIQSRKIAETVVDKLDLVNRYKQEQAEAKLRGKDSSLVSDLKKQIKAWFVSDEELADSAKPAQLSDEQIRIMLSYGIKGMLSVDGGMQSQIINISYQSDDPAEAAEIINAVADAYIEFGLEARLSTLKDTAQWLGEQLDELKITLQKSEDKLAAVRTQSGLMDSEQQASIANTQLSNLNIELLRAQTKLSQAQEMYTQVQKLDRSKGDYLSLGPVLQNPTIRDLVREESNQSRQVEELAERYGEKHPKMIAARSDLMGAQSNLNREVDKIVENIAKEYRLAKVQLENVKKLTEKTKAELQSYQGSSFEITRLEREVENNRRIYESFLGRLMEADVSGDYDASNVRIIDRATVPNYPIKPRVSLIIAGAIFFGVFVGVILAFVREMLGNVFRTPDQIEEQLHIPSLGVTPLIKKGKKSVPPEKQYIDDQRSTFAEAINTIRTGLLFSDIDNPPQTVLITSTVGSEGKTTLAINLATAFSQLDKTLLIELDLRKPAISKDLGLTNITGLSDVLAGQVNVKIKGDELTKVEGAPNLRILTCGTIPPNPMELLSSKRFADLLESLKEQFTHIVIDSPPTLPVSDACVLSKLADATVVAVKAEATKINMAKETITRLRKVNANITGVVLTQASPQKMSYYGEHYYQEGYYGVDKS</sequence>
<comment type="caution">
    <text evidence="13">The sequence shown here is derived from an EMBL/GenBank/DDBJ whole genome shotgun (WGS) entry which is preliminary data.</text>
</comment>
<dbReference type="EC" id="2.7.10.2" evidence="13"/>
<feature type="transmembrane region" description="Helical" evidence="9">
    <location>
        <begin position="35"/>
        <end position="53"/>
    </location>
</feature>
<reference evidence="13 14" key="1">
    <citation type="submission" date="2022-01" db="EMBL/GenBank/DDBJ databases">
        <title>Paraglaciecola sp. G1-23.</title>
        <authorList>
            <person name="Jin M.S."/>
            <person name="Han D.M."/>
            <person name="Kim H.M."/>
            <person name="Jeon C.O."/>
        </authorList>
    </citation>
    <scope>NUCLEOTIDE SEQUENCE [LARGE SCALE GENOMIC DNA]</scope>
    <source>
        <strain evidence="13 14">G1-23</strain>
    </source>
</reference>
<keyword evidence="14" id="KW-1185">Reference proteome</keyword>
<dbReference type="InterPro" id="IPR027417">
    <property type="entry name" value="P-loop_NTPase"/>
</dbReference>
<evidence type="ECO:0000256" key="5">
    <source>
        <dbReference type="ARBA" id="ARBA00022840"/>
    </source>
</evidence>
<feature type="coiled-coil region" evidence="8">
    <location>
        <begin position="226"/>
        <end position="290"/>
    </location>
</feature>
<dbReference type="EMBL" id="JAKGAS010000012">
    <property type="protein sequence ID" value="MCF2949881.1"/>
    <property type="molecule type" value="Genomic_DNA"/>
</dbReference>
<dbReference type="CDD" id="cd05387">
    <property type="entry name" value="BY-kinase"/>
    <property type="match status" value="1"/>
</dbReference>
<evidence type="ECO:0000259" key="12">
    <source>
        <dbReference type="Pfam" id="PF13807"/>
    </source>
</evidence>
<evidence type="ECO:0000256" key="9">
    <source>
        <dbReference type="SAM" id="Phobius"/>
    </source>
</evidence>
<evidence type="ECO:0000256" key="2">
    <source>
        <dbReference type="ARBA" id="ARBA00022475"/>
    </source>
</evidence>
<dbReference type="NCBIfam" id="TIGR01007">
    <property type="entry name" value="eps_fam"/>
    <property type="match status" value="1"/>
</dbReference>
<evidence type="ECO:0000313" key="14">
    <source>
        <dbReference type="Proteomes" id="UP001521137"/>
    </source>
</evidence>
<feature type="domain" description="CobQ/CobB/MinD/ParA nucleotide binding" evidence="10">
    <location>
        <begin position="551"/>
        <end position="726"/>
    </location>
</feature>
<dbReference type="Pfam" id="PF02706">
    <property type="entry name" value="Wzz"/>
    <property type="match status" value="1"/>
</dbReference>
<dbReference type="InterPro" id="IPR003856">
    <property type="entry name" value="LPS_length_determ_N"/>
</dbReference>
<dbReference type="PANTHER" id="PTHR32309:SF13">
    <property type="entry name" value="FERRIC ENTEROBACTIN TRANSPORT PROTEIN FEPE"/>
    <property type="match status" value="1"/>
</dbReference>
<dbReference type="InterPro" id="IPR032807">
    <property type="entry name" value="GNVR"/>
</dbReference>
<dbReference type="Gene3D" id="3.40.50.300">
    <property type="entry name" value="P-loop containing nucleotide triphosphate hydrolases"/>
    <property type="match status" value="1"/>
</dbReference>
<name>A0ABS9DAK5_9ALTE</name>
<evidence type="ECO:0000256" key="7">
    <source>
        <dbReference type="ARBA" id="ARBA00023136"/>
    </source>
</evidence>
<comment type="subcellular location">
    <subcellularLocation>
        <location evidence="1">Cell membrane</location>
        <topology evidence="1">Multi-pass membrane protein</topology>
    </subcellularLocation>
</comment>
<keyword evidence="13" id="KW-0808">Transferase</keyword>
<dbReference type="GO" id="GO:0004715">
    <property type="term" value="F:non-membrane spanning protein tyrosine kinase activity"/>
    <property type="evidence" value="ECO:0007669"/>
    <property type="project" value="UniProtKB-EC"/>
</dbReference>
<dbReference type="Proteomes" id="UP001521137">
    <property type="component" value="Unassembled WGS sequence"/>
</dbReference>
<accession>A0ABS9DAK5</accession>
<evidence type="ECO:0000259" key="11">
    <source>
        <dbReference type="Pfam" id="PF02706"/>
    </source>
</evidence>
<dbReference type="InterPro" id="IPR005702">
    <property type="entry name" value="Wzc-like_C"/>
</dbReference>
<organism evidence="13 14">
    <name type="scientific">Paraglaciecola algarum</name>
    <dbReference type="NCBI Taxonomy" id="3050085"/>
    <lineage>
        <taxon>Bacteria</taxon>
        <taxon>Pseudomonadati</taxon>
        <taxon>Pseudomonadota</taxon>
        <taxon>Gammaproteobacteria</taxon>
        <taxon>Alteromonadales</taxon>
        <taxon>Alteromonadaceae</taxon>
        <taxon>Paraglaciecola</taxon>
    </lineage>
</organism>
<feature type="transmembrane region" description="Helical" evidence="9">
    <location>
        <begin position="456"/>
        <end position="477"/>
    </location>
</feature>
<dbReference type="RefSeq" id="WP_235313985.1">
    <property type="nucleotide sequence ID" value="NZ_JAKGAS010000012.1"/>
</dbReference>
<keyword evidence="3 9" id="KW-0812">Transmembrane</keyword>